<gene>
    <name evidence="1" type="ORF">DUPY_53200</name>
</gene>
<dbReference type="RefSeq" id="WP_141749702.1">
    <property type="nucleotide sequence ID" value="NZ_LROM01000156.1"/>
</dbReference>
<dbReference type="Proteomes" id="UP000175989">
    <property type="component" value="Unassembled WGS sequence"/>
</dbReference>
<proteinExistence type="predicted"/>
<reference evidence="2" key="1">
    <citation type="journal article" date="2016" name="Front. Microbiol.">
        <title>Molecular Keys to the Janthinobacterium and Duganella spp. Interaction with the Plant Pathogen Fusarium graminearum.</title>
        <authorList>
            <person name="Haack F.S."/>
            <person name="Poehlein A."/>
            <person name="Kroger C."/>
            <person name="Voigt C.A."/>
            <person name="Piepenbring M."/>
            <person name="Bode H.B."/>
            <person name="Daniel R."/>
            <person name="Schafer W."/>
            <person name="Streit W.R."/>
        </authorList>
    </citation>
    <scope>NUCLEOTIDE SEQUENCE [LARGE SCALE GENOMIC DNA]</scope>
    <source>
        <strain evidence="2">T54</strain>
    </source>
</reference>
<sequence length="414" mass="43347">MASTVQTLVPLDQPVLSLLNPVLSAVPAIMPLLITRTGNLCIGRRTSDNALAYSADEMATWTILTNKPAEKPLAIIETHDGELLVLASSSSNAGAAGVNIVYKTTGWATNKQGVTFTSKKSIGGVAAGVNSGWSFNNGSVIPPNATLPSGAIVTNQYGTQTQSTGDNTTRAVYSYVSFDHGETWVDLLSLLNAGTTNPLGVHFHGCYASPLDNRAYLSFGDNTGTGPALAGTGKIQVAYVNLEDLTFGFLPAPAQYTVFTGANSLQFTGIRGADDGSLIFTPDTAPFAIFVLGRTGYRQFNNMHWTVPVGTADARTIGIGITQVKAGDPAFTSFQMDATTNGLGAANAVPAFYVAANGTDWQLLWSDPTNTLSVGEQVYMGTVGMFASKKFVGFYTSTESGLGTRMLTGTVSGI</sequence>
<evidence type="ECO:0000313" key="2">
    <source>
        <dbReference type="Proteomes" id="UP000175989"/>
    </source>
</evidence>
<protein>
    <submittedName>
        <fullName evidence="1">Uncharacterized protein</fullName>
    </submittedName>
</protein>
<dbReference type="SUPFAM" id="SSF50939">
    <property type="entry name" value="Sialidases"/>
    <property type="match status" value="1"/>
</dbReference>
<name>A0A1E7W4N9_9BURK</name>
<keyword evidence="2" id="KW-1185">Reference proteome</keyword>
<comment type="caution">
    <text evidence="1">The sequence shown here is derived from an EMBL/GenBank/DDBJ whole genome shotgun (WGS) entry which is preliminary data.</text>
</comment>
<accession>A0A1E7W4N9</accession>
<dbReference type="EMBL" id="LROM01000156">
    <property type="protein sequence ID" value="OEZ90713.1"/>
    <property type="molecule type" value="Genomic_DNA"/>
</dbReference>
<dbReference type="InterPro" id="IPR036278">
    <property type="entry name" value="Sialidase_sf"/>
</dbReference>
<dbReference type="AlphaFoldDB" id="A0A1E7W4N9"/>
<organism evidence="1 2">
    <name type="scientific">Duganella phyllosphaerae</name>
    <dbReference type="NCBI Taxonomy" id="762836"/>
    <lineage>
        <taxon>Bacteria</taxon>
        <taxon>Pseudomonadati</taxon>
        <taxon>Pseudomonadota</taxon>
        <taxon>Betaproteobacteria</taxon>
        <taxon>Burkholderiales</taxon>
        <taxon>Oxalobacteraceae</taxon>
        <taxon>Telluria group</taxon>
        <taxon>Duganella</taxon>
    </lineage>
</organism>
<evidence type="ECO:0000313" key="1">
    <source>
        <dbReference type="EMBL" id="OEZ90713.1"/>
    </source>
</evidence>